<sequence length="75" mass="8482">MQIVLMIVRNRLTQRQHAGVRRVMRHALLPAAAGFVNNRFRRNKVGLPDREADGILHLQGFVIHRPDGGSAQMLC</sequence>
<name>A0A645CM22_9ZZZZ</name>
<organism evidence="1">
    <name type="scientific">bioreactor metagenome</name>
    <dbReference type="NCBI Taxonomy" id="1076179"/>
    <lineage>
        <taxon>unclassified sequences</taxon>
        <taxon>metagenomes</taxon>
        <taxon>ecological metagenomes</taxon>
    </lineage>
</organism>
<dbReference type="EMBL" id="VSSQ01028287">
    <property type="protein sequence ID" value="MPM77947.1"/>
    <property type="molecule type" value="Genomic_DNA"/>
</dbReference>
<comment type="caution">
    <text evidence="1">The sequence shown here is derived from an EMBL/GenBank/DDBJ whole genome shotgun (WGS) entry which is preliminary data.</text>
</comment>
<gene>
    <name evidence="1" type="ORF">SDC9_124957</name>
</gene>
<protein>
    <submittedName>
        <fullName evidence="1">Uncharacterized protein</fullName>
    </submittedName>
</protein>
<dbReference type="AlphaFoldDB" id="A0A645CM22"/>
<accession>A0A645CM22</accession>
<reference evidence="1" key="1">
    <citation type="submission" date="2019-08" db="EMBL/GenBank/DDBJ databases">
        <authorList>
            <person name="Kucharzyk K."/>
            <person name="Murdoch R.W."/>
            <person name="Higgins S."/>
            <person name="Loffler F."/>
        </authorList>
    </citation>
    <scope>NUCLEOTIDE SEQUENCE</scope>
</reference>
<proteinExistence type="predicted"/>
<evidence type="ECO:0000313" key="1">
    <source>
        <dbReference type="EMBL" id="MPM77947.1"/>
    </source>
</evidence>